<evidence type="ECO:0000256" key="2">
    <source>
        <dbReference type="ARBA" id="ARBA00011058"/>
    </source>
</evidence>
<keyword evidence="5 7" id="KW-0808">Transferase</keyword>
<comment type="pathway">
    <text evidence="5">Cofactor biosynthesis; coenzyme A biosynthesis; CoA from (R)-pantothenate: step 5/5.</text>
</comment>
<keyword evidence="8" id="KW-1185">Reference proteome</keyword>
<dbReference type="KEGG" id="halt:IM660_09000"/>
<dbReference type="NCBIfam" id="NF002879">
    <property type="entry name" value="PRK03333.1"/>
    <property type="match status" value="1"/>
</dbReference>
<dbReference type="GO" id="GO:0004140">
    <property type="term" value="F:dephospho-CoA kinase activity"/>
    <property type="evidence" value="ECO:0007669"/>
    <property type="project" value="UniProtKB-UniRule"/>
</dbReference>
<evidence type="ECO:0000256" key="6">
    <source>
        <dbReference type="NCBIfam" id="TIGR00152"/>
    </source>
</evidence>
<dbReference type="HAMAP" id="MF_00376">
    <property type="entry name" value="Dephospho_CoA_kinase"/>
    <property type="match status" value="1"/>
</dbReference>
<dbReference type="GO" id="GO:0015937">
    <property type="term" value="P:coenzyme A biosynthetic process"/>
    <property type="evidence" value="ECO:0007669"/>
    <property type="project" value="UniProtKB-UniRule"/>
</dbReference>
<organism evidence="7 8">
    <name type="scientific">Ruania alkalisoli</name>
    <dbReference type="NCBI Taxonomy" id="2779775"/>
    <lineage>
        <taxon>Bacteria</taxon>
        <taxon>Bacillati</taxon>
        <taxon>Actinomycetota</taxon>
        <taxon>Actinomycetes</taxon>
        <taxon>Micrococcales</taxon>
        <taxon>Ruaniaceae</taxon>
        <taxon>Ruania</taxon>
    </lineage>
</organism>
<dbReference type="InterPro" id="IPR007344">
    <property type="entry name" value="GrpB/CoaE"/>
</dbReference>
<evidence type="ECO:0000313" key="8">
    <source>
        <dbReference type="Proteomes" id="UP000593758"/>
    </source>
</evidence>
<comment type="similarity">
    <text evidence="5">Belongs to the CoaE family.</text>
</comment>
<evidence type="ECO:0000313" key="7">
    <source>
        <dbReference type="EMBL" id="QOR72340.1"/>
    </source>
</evidence>
<dbReference type="Gene3D" id="3.40.50.300">
    <property type="entry name" value="P-loop containing nucleotide triphosphate hydrolases"/>
    <property type="match status" value="1"/>
</dbReference>
<dbReference type="InterPro" id="IPR043519">
    <property type="entry name" value="NT_sf"/>
</dbReference>
<accession>A0A7M1SXN9</accession>
<dbReference type="PROSITE" id="PS51219">
    <property type="entry name" value="DPCK"/>
    <property type="match status" value="1"/>
</dbReference>
<dbReference type="EC" id="2.7.1.24" evidence="5 6"/>
<evidence type="ECO:0000256" key="5">
    <source>
        <dbReference type="HAMAP-Rule" id="MF_00376"/>
    </source>
</evidence>
<name>A0A7M1SXN9_9MICO</name>
<dbReference type="Gene3D" id="3.30.460.10">
    <property type="entry name" value="Beta Polymerase, domain 2"/>
    <property type="match status" value="1"/>
</dbReference>
<dbReference type="GO" id="GO:0005737">
    <property type="term" value="C:cytoplasm"/>
    <property type="evidence" value="ECO:0007669"/>
    <property type="project" value="UniProtKB-SubCell"/>
</dbReference>
<proteinExistence type="inferred from homology"/>
<dbReference type="Pfam" id="PF01121">
    <property type="entry name" value="CoaE"/>
    <property type="match status" value="1"/>
</dbReference>
<dbReference type="EMBL" id="CP063169">
    <property type="protein sequence ID" value="QOR72340.1"/>
    <property type="molecule type" value="Genomic_DNA"/>
</dbReference>
<dbReference type="SUPFAM" id="SSF81301">
    <property type="entry name" value="Nucleotidyltransferase"/>
    <property type="match status" value="1"/>
</dbReference>
<dbReference type="CDD" id="cd02022">
    <property type="entry name" value="DPCK"/>
    <property type="match status" value="1"/>
</dbReference>
<dbReference type="NCBIfam" id="TIGR00152">
    <property type="entry name" value="dephospho-CoA kinase"/>
    <property type="match status" value="1"/>
</dbReference>
<evidence type="ECO:0000256" key="4">
    <source>
        <dbReference type="ARBA" id="ARBA00022840"/>
    </source>
</evidence>
<evidence type="ECO:0000256" key="3">
    <source>
        <dbReference type="ARBA" id="ARBA00022741"/>
    </source>
</evidence>
<dbReference type="PANTHER" id="PTHR34822">
    <property type="entry name" value="GRPB DOMAIN PROTEIN (AFU_ORTHOLOGUE AFUA_1G01530)"/>
    <property type="match status" value="1"/>
</dbReference>
<comment type="catalytic activity">
    <reaction evidence="5">
        <text>3'-dephospho-CoA + ATP = ADP + CoA + H(+)</text>
        <dbReference type="Rhea" id="RHEA:18245"/>
        <dbReference type="ChEBI" id="CHEBI:15378"/>
        <dbReference type="ChEBI" id="CHEBI:30616"/>
        <dbReference type="ChEBI" id="CHEBI:57287"/>
        <dbReference type="ChEBI" id="CHEBI:57328"/>
        <dbReference type="ChEBI" id="CHEBI:456216"/>
        <dbReference type="EC" id="2.7.1.24"/>
    </reaction>
</comment>
<dbReference type="RefSeq" id="WP_193498980.1">
    <property type="nucleotide sequence ID" value="NZ_CP063169.1"/>
</dbReference>
<keyword evidence="5" id="KW-0963">Cytoplasm</keyword>
<dbReference type="InterPro" id="IPR001977">
    <property type="entry name" value="Depp_CoAkinase"/>
</dbReference>
<dbReference type="SUPFAM" id="SSF52540">
    <property type="entry name" value="P-loop containing nucleoside triphosphate hydrolases"/>
    <property type="match status" value="1"/>
</dbReference>
<comment type="subcellular location">
    <subcellularLocation>
        <location evidence="5">Cytoplasm</location>
    </subcellularLocation>
</comment>
<dbReference type="UniPathway" id="UPA00241">
    <property type="reaction ID" value="UER00356"/>
</dbReference>
<keyword evidence="3 5" id="KW-0547">Nucleotide-binding</keyword>
<reference evidence="7 8" key="1">
    <citation type="submission" date="2020-10" db="EMBL/GenBank/DDBJ databases">
        <title>Haloactinobacterium sp. RN3S43, a bacterium isolated from saline soil.</title>
        <authorList>
            <person name="Sun J.-Q."/>
        </authorList>
    </citation>
    <scope>NUCLEOTIDE SEQUENCE [LARGE SCALE GENOMIC DNA]</scope>
    <source>
        <strain evidence="7 8">RN3S43</strain>
    </source>
</reference>
<comment type="similarity">
    <text evidence="2">In the C-terminal section; belongs to the UPF0157 (GrpB) family.</text>
</comment>
<comment type="similarity">
    <text evidence="1">In the N-terminal section; belongs to the CoaE family.</text>
</comment>
<comment type="function">
    <text evidence="5">Catalyzes the phosphorylation of the 3'-hydroxyl group of dephosphocoenzyme A to form coenzyme A.</text>
</comment>
<keyword evidence="5" id="KW-0173">Coenzyme A biosynthesis</keyword>
<dbReference type="InterPro" id="IPR027417">
    <property type="entry name" value="P-loop_NTPase"/>
</dbReference>
<dbReference type="Pfam" id="PF04229">
    <property type="entry name" value="GrpB"/>
    <property type="match status" value="1"/>
</dbReference>
<dbReference type="AlphaFoldDB" id="A0A7M1SXN9"/>
<protein>
    <recommendedName>
        <fullName evidence="5 6">Dephospho-CoA kinase</fullName>
        <ecNumber evidence="5 6">2.7.1.24</ecNumber>
    </recommendedName>
    <alternativeName>
        <fullName evidence="5">Dephosphocoenzyme A kinase</fullName>
    </alternativeName>
</protein>
<dbReference type="Proteomes" id="UP000593758">
    <property type="component" value="Chromosome"/>
</dbReference>
<gene>
    <name evidence="5" type="primary">coaE</name>
    <name evidence="7" type="ORF">IM660_09000</name>
</gene>
<dbReference type="GO" id="GO:0005524">
    <property type="term" value="F:ATP binding"/>
    <property type="evidence" value="ECO:0007669"/>
    <property type="project" value="UniProtKB-UniRule"/>
</dbReference>
<keyword evidence="5 7" id="KW-0418">Kinase</keyword>
<keyword evidence="4 5" id="KW-0067">ATP-binding</keyword>
<sequence>MSAESATRAPALSVGLTGGIGAGKSTVTRMLEARGAVVIDADVLAREAVAPGTRGLAEVVAAFGEQVLDADGALDRPALARQIFGDDRARQRLNAIVHPRVRRAATERAAAVSPGRVALHDIPLLVENGLAADHHLVLVVGASEPVRLERLAARGMQAADARSRMAAQATDDERRRVADIWIDNGGSLAVTHAQVDRVWERRIAPYAQNLRTGSRAERPLAAALVPDSGLPRTWTMQAEDLLARIRRAMGESALSAHHIGSTSVPGLVAKDVLDLQIGVQDLATADALADRLAAAGFPAMPGQWTDSPKDSLADGGWEKRLHVNADPGRHVNLHVRVAGGPAWRFALMFRDWLRDVAAEREDYARIKQRLAAQTTSTRDYAEAKAPWFDQAWPRIQAWATATGWYPPPS</sequence>
<feature type="binding site" evidence="5">
    <location>
        <begin position="21"/>
        <end position="26"/>
    </location>
    <ligand>
        <name>ATP</name>
        <dbReference type="ChEBI" id="CHEBI:30616"/>
    </ligand>
</feature>
<evidence type="ECO:0000256" key="1">
    <source>
        <dbReference type="ARBA" id="ARBA00008826"/>
    </source>
</evidence>
<dbReference type="PANTHER" id="PTHR34822:SF1">
    <property type="entry name" value="GRPB FAMILY PROTEIN"/>
    <property type="match status" value="1"/>
</dbReference>